<proteinExistence type="predicted"/>
<comment type="caution">
    <text evidence="4">The sequence shown here is derived from an EMBL/GenBank/DDBJ whole genome shotgun (WGS) entry which is preliminary data.</text>
</comment>
<evidence type="ECO:0000259" key="2">
    <source>
        <dbReference type="Pfam" id="PF00534"/>
    </source>
</evidence>
<dbReference type="InterPro" id="IPR001296">
    <property type="entry name" value="Glyco_trans_1"/>
</dbReference>
<dbReference type="EMBL" id="VXMH01000026">
    <property type="protein sequence ID" value="MYC94443.1"/>
    <property type="molecule type" value="Genomic_DNA"/>
</dbReference>
<dbReference type="Pfam" id="PF13439">
    <property type="entry name" value="Glyco_transf_4"/>
    <property type="match status" value="1"/>
</dbReference>
<dbReference type="GO" id="GO:0009103">
    <property type="term" value="P:lipopolysaccharide biosynthetic process"/>
    <property type="evidence" value="ECO:0007669"/>
    <property type="project" value="TreeGrafter"/>
</dbReference>
<dbReference type="PANTHER" id="PTHR46401">
    <property type="entry name" value="GLYCOSYLTRANSFERASE WBBK-RELATED"/>
    <property type="match status" value="1"/>
</dbReference>
<feature type="domain" description="Glycosyltransferase subfamily 4-like N-terminal" evidence="3">
    <location>
        <begin position="62"/>
        <end position="196"/>
    </location>
</feature>
<dbReference type="Gene3D" id="3.40.50.2000">
    <property type="entry name" value="Glycogen Phosphorylase B"/>
    <property type="match status" value="2"/>
</dbReference>
<evidence type="ECO:0000256" key="1">
    <source>
        <dbReference type="ARBA" id="ARBA00022679"/>
    </source>
</evidence>
<sequence length="398" mass="43941">MRSETEGAGEVLTSRSSSLSPLHIGIDASRSLRAEPTGTEFYSRQIIGHMLAAPNDRSAFRLYAPETPTAEAMRGAAPPPHDRRAVTVRTLPGKRLWTHRALAWELCRRPPHALFVPAHVVPFLPPPLLPPTVVTLHDAGYRYFPRSHTALQRLYLELSTRWSAAAAQRIIAVSRHTADDLQRFYGVPEAKIRVIHEAPVPRAPEPGRDAATAPVYERPYALYVGTIQPRKNLLRLIDAFAHLTQQQEIGWDLVLVGRRGWLSEAYERHAAARGLTGRVHFPGYLPDGVVAALMKKALFFAFPSLFEGFGLPVLEAQTTGAAVMCAKNSALPEIAGDAALLVDPEDVDDIAAAMLRLSRDEALRQELIAKGYENVKRFSWEKAARETLAVLEEAAAKK</sequence>
<organism evidence="4">
    <name type="scientific">Caldilineaceae bacterium SB0661_bin_32</name>
    <dbReference type="NCBI Taxonomy" id="2605255"/>
    <lineage>
        <taxon>Bacteria</taxon>
        <taxon>Bacillati</taxon>
        <taxon>Chloroflexota</taxon>
        <taxon>Caldilineae</taxon>
        <taxon>Caldilineales</taxon>
        <taxon>Caldilineaceae</taxon>
    </lineage>
</organism>
<dbReference type="AlphaFoldDB" id="A0A6B1D4R1"/>
<dbReference type="PANTHER" id="PTHR46401:SF2">
    <property type="entry name" value="GLYCOSYLTRANSFERASE WBBK-RELATED"/>
    <property type="match status" value="1"/>
</dbReference>
<dbReference type="InterPro" id="IPR028098">
    <property type="entry name" value="Glyco_trans_4-like_N"/>
</dbReference>
<feature type="domain" description="Glycosyl transferase family 1" evidence="2">
    <location>
        <begin position="217"/>
        <end position="373"/>
    </location>
</feature>
<dbReference type="FunFam" id="3.40.50.2000:FF:000119">
    <property type="entry name" value="Glycosyl transferase group 1"/>
    <property type="match status" value="1"/>
</dbReference>
<protein>
    <submittedName>
        <fullName evidence="4">Glycosyltransferase family 4 protein</fullName>
    </submittedName>
</protein>
<reference evidence="4" key="1">
    <citation type="submission" date="2019-09" db="EMBL/GenBank/DDBJ databases">
        <title>Characterisation of the sponge microbiome using genome-centric metagenomics.</title>
        <authorList>
            <person name="Engelberts J.P."/>
            <person name="Robbins S.J."/>
            <person name="De Goeij J.M."/>
            <person name="Aranda M."/>
            <person name="Bell S.C."/>
            <person name="Webster N.S."/>
        </authorList>
    </citation>
    <scope>NUCLEOTIDE SEQUENCE</scope>
    <source>
        <strain evidence="4">SB0661_bin_32</strain>
    </source>
</reference>
<name>A0A6B1D4R1_9CHLR</name>
<evidence type="ECO:0000313" key="4">
    <source>
        <dbReference type="EMBL" id="MYC94443.1"/>
    </source>
</evidence>
<accession>A0A6B1D4R1</accession>
<evidence type="ECO:0000259" key="3">
    <source>
        <dbReference type="Pfam" id="PF13439"/>
    </source>
</evidence>
<dbReference type="CDD" id="cd03809">
    <property type="entry name" value="GT4_MtfB-like"/>
    <property type="match status" value="1"/>
</dbReference>
<dbReference type="Pfam" id="PF00534">
    <property type="entry name" value="Glycos_transf_1"/>
    <property type="match status" value="1"/>
</dbReference>
<gene>
    <name evidence="4" type="ORF">F4X14_05675</name>
</gene>
<keyword evidence="1 4" id="KW-0808">Transferase</keyword>
<dbReference type="GO" id="GO:0016757">
    <property type="term" value="F:glycosyltransferase activity"/>
    <property type="evidence" value="ECO:0007669"/>
    <property type="project" value="InterPro"/>
</dbReference>
<dbReference type="SUPFAM" id="SSF53756">
    <property type="entry name" value="UDP-Glycosyltransferase/glycogen phosphorylase"/>
    <property type="match status" value="1"/>
</dbReference>